<gene>
    <name evidence="1" type="ORF">MEDL_46184</name>
</gene>
<dbReference type="AlphaFoldDB" id="A0A8S3TPL1"/>
<comment type="caution">
    <text evidence="1">The sequence shown here is derived from an EMBL/GenBank/DDBJ whole genome shotgun (WGS) entry which is preliminary data.</text>
</comment>
<proteinExistence type="predicted"/>
<evidence type="ECO:0000313" key="2">
    <source>
        <dbReference type="Proteomes" id="UP000683360"/>
    </source>
</evidence>
<dbReference type="Proteomes" id="UP000683360">
    <property type="component" value="Unassembled WGS sequence"/>
</dbReference>
<name>A0A8S3TPL1_MYTED</name>
<accession>A0A8S3TPL1</accession>
<protein>
    <submittedName>
        <fullName evidence="1">Uncharacterized protein</fullName>
    </submittedName>
</protein>
<keyword evidence="2" id="KW-1185">Reference proteome</keyword>
<evidence type="ECO:0000313" key="1">
    <source>
        <dbReference type="EMBL" id="CAG2233520.1"/>
    </source>
</evidence>
<dbReference type="EMBL" id="CAJPWZ010002208">
    <property type="protein sequence ID" value="CAG2233520.1"/>
    <property type="molecule type" value="Genomic_DNA"/>
</dbReference>
<sequence>MSQDSDKTQFSSGSKYDKENRLYFSQKRSLKRKHSQILVQAFSSHGYSIYKSLQKVPVKQNMSKLESLKRSTKSVTLTRKIDALCQILETLLSVYSAGPELPEHNVEPNLPMSIMDFDVGLDIYADFIHAPLDIRNDDISSRFKDDLIDPVHGIRCVIYKHIPSKKRYIILDSDEINLVEIMRHMVGQETGDIDSLEHVDHEFVHSALTSMDTEHDRKMLKSILSKLMPRNDLIACGISPAEVCGQYEKSKEIFKEIANIEQAAEDMIVLRLKSKIDHYKDNIEGIRNTLETGVLSEFRKRDFRAKQEIAEEQLKNTQCLLQKEDPYNKQKFNQCVKRLTDKLVK</sequence>
<reference evidence="1" key="1">
    <citation type="submission" date="2021-03" db="EMBL/GenBank/DDBJ databases">
        <authorList>
            <person name="Bekaert M."/>
        </authorList>
    </citation>
    <scope>NUCLEOTIDE SEQUENCE</scope>
</reference>
<organism evidence="1 2">
    <name type="scientific">Mytilus edulis</name>
    <name type="common">Blue mussel</name>
    <dbReference type="NCBI Taxonomy" id="6550"/>
    <lineage>
        <taxon>Eukaryota</taxon>
        <taxon>Metazoa</taxon>
        <taxon>Spiralia</taxon>
        <taxon>Lophotrochozoa</taxon>
        <taxon>Mollusca</taxon>
        <taxon>Bivalvia</taxon>
        <taxon>Autobranchia</taxon>
        <taxon>Pteriomorphia</taxon>
        <taxon>Mytilida</taxon>
        <taxon>Mytiloidea</taxon>
        <taxon>Mytilidae</taxon>
        <taxon>Mytilinae</taxon>
        <taxon>Mytilus</taxon>
    </lineage>
</organism>